<evidence type="ECO:0000313" key="2">
    <source>
        <dbReference type="EMBL" id="WAS94831.1"/>
    </source>
</evidence>
<sequence length="95" mass="10937">MIHQGSRYQRKDTYVSIDPDRSSAPIEGVRPHHGEIAETERLHTVVAGERIDHLADRYYGDPLKFWLICDANQAFFPEDLMVPGRVLKIPPNRLL</sequence>
<dbReference type="Proteomes" id="UP001164459">
    <property type="component" value="Chromosome"/>
</dbReference>
<keyword evidence="3" id="KW-1185">Reference proteome</keyword>
<evidence type="ECO:0000256" key="1">
    <source>
        <dbReference type="SAM" id="MobiDB-lite"/>
    </source>
</evidence>
<dbReference type="EMBL" id="CP114040">
    <property type="protein sequence ID" value="WAS94831.1"/>
    <property type="molecule type" value="Genomic_DNA"/>
</dbReference>
<feature type="compositionally biased region" description="Basic and acidic residues" evidence="1">
    <location>
        <begin position="9"/>
        <end position="21"/>
    </location>
</feature>
<evidence type="ECO:0008006" key="4">
    <source>
        <dbReference type="Google" id="ProtNLM"/>
    </source>
</evidence>
<accession>A0ABY7H6C2</accession>
<dbReference type="Gene3D" id="3.10.350.10">
    <property type="entry name" value="LysM domain"/>
    <property type="match status" value="1"/>
</dbReference>
<feature type="region of interest" description="Disordered" evidence="1">
    <location>
        <begin position="1"/>
        <end position="33"/>
    </location>
</feature>
<dbReference type="RefSeq" id="WP_269037166.1">
    <property type="nucleotide sequence ID" value="NZ_CP114040.1"/>
</dbReference>
<evidence type="ECO:0000313" key="3">
    <source>
        <dbReference type="Proteomes" id="UP001164459"/>
    </source>
</evidence>
<protein>
    <recommendedName>
        <fullName evidence="4">LysM domain-containing protein</fullName>
    </recommendedName>
</protein>
<organism evidence="2 3">
    <name type="scientific">Nannocystis punicea</name>
    <dbReference type="NCBI Taxonomy" id="2995304"/>
    <lineage>
        <taxon>Bacteria</taxon>
        <taxon>Pseudomonadati</taxon>
        <taxon>Myxococcota</taxon>
        <taxon>Polyangia</taxon>
        <taxon>Nannocystales</taxon>
        <taxon>Nannocystaceae</taxon>
        <taxon>Nannocystis</taxon>
    </lineage>
</organism>
<name>A0ABY7H6C2_9BACT</name>
<gene>
    <name evidence="2" type="ORF">O0S08_01610</name>
</gene>
<reference evidence="2" key="1">
    <citation type="submission" date="2022-11" db="EMBL/GenBank/DDBJ databases">
        <title>Minimal conservation of predation-associated metabolite biosynthetic gene clusters underscores biosynthetic potential of Myxococcota including descriptions for ten novel species: Archangium lansinium sp. nov., Myxococcus landrumus sp. nov., Nannocystis bai.</title>
        <authorList>
            <person name="Ahearne A."/>
            <person name="Stevens C."/>
            <person name="Dowd S."/>
        </authorList>
    </citation>
    <scope>NUCLEOTIDE SEQUENCE</scope>
    <source>
        <strain evidence="2">Fl3</strain>
    </source>
</reference>
<dbReference type="InterPro" id="IPR036779">
    <property type="entry name" value="LysM_dom_sf"/>
</dbReference>
<proteinExistence type="predicted"/>